<dbReference type="GO" id="GO:0005737">
    <property type="term" value="C:cytoplasm"/>
    <property type="evidence" value="ECO:0007669"/>
    <property type="project" value="TreeGrafter"/>
</dbReference>
<reference evidence="8 9" key="1">
    <citation type="journal article" date="2020" name="Nat. Commun.">
        <title>The structures of two archaeal type IV pili illuminate evolutionary relationships.</title>
        <authorList>
            <person name="Wang F."/>
            <person name="Baquero D.P."/>
            <person name="Su Z."/>
            <person name="Beltran L.C."/>
            <person name="Prangishvili D."/>
            <person name="Krupovic M."/>
            <person name="Egelman E.H."/>
        </authorList>
    </citation>
    <scope>NUCLEOTIDE SEQUENCE [LARGE SCALE GENOMIC DNA]</scope>
    <source>
        <strain evidence="8 9">2GA</strain>
    </source>
</reference>
<name>A0A7L4PD99_9CREN</name>
<dbReference type="AlphaFoldDB" id="A0A7L4PD99"/>
<evidence type="ECO:0000256" key="5">
    <source>
        <dbReference type="ARBA" id="ARBA00023002"/>
    </source>
</evidence>
<comment type="caution">
    <text evidence="8">The sequence shown here is derived from an EMBL/GenBank/DDBJ whole genome shotgun (WGS) entry which is preliminary data.</text>
</comment>
<evidence type="ECO:0000256" key="3">
    <source>
        <dbReference type="ARBA" id="ARBA00022723"/>
    </source>
</evidence>
<keyword evidence="5" id="KW-0560">Oxidoreductase</keyword>
<organism evidence="8 9">
    <name type="scientific">Pyrobaculum arsenaticum</name>
    <dbReference type="NCBI Taxonomy" id="121277"/>
    <lineage>
        <taxon>Archaea</taxon>
        <taxon>Thermoproteota</taxon>
        <taxon>Thermoprotei</taxon>
        <taxon>Thermoproteales</taxon>
        <taxon>Thermoproteaceae</taxon>
        <taxon>Pyrobaculum</taxon>
    </lineage>
</organism>
<dbReference type="GO" id="GO:0008270">
    <property type="term" value="F:zinc ion binding"/>
    <property type="evidence" value="ECO:0007669"/>
    <property type="project" value="InterPro"/>
</dbReference>
<accession>A0A7L4PD99</accession>
<dbReference type="InterPro" id="IPR002328">
    <property type="entry name" value="ADH_Zn_CS"/>
</dbReference>
<dbReference type="InterPro" id="IPR036291">
    <property type="entry name" value="NAD(P)-bd_dom_sf"/>
</dbReference>
<evidence type="ECO:0000313" key="8">
    <source>
        <dbReference type="EMBL" id="NYR15980.1"/>
    </source>
</evidence>
<dbReference type="EMBL" id="JAAVJF010000004">
    <property type="protein sequence ID" value="NYR15980.1"/>
    <property type="molecule type" value="Genomic_DNA"/>
</dbReference>
<dbReference type="RefSeq" id="WP_011901563.1">
    <property type="nucleotide sequence ID" value="NZ_JAAVJF010000004.1"/>
</dbReference>
<dbReference type="InterPro" id="IPR013154">
    <property type="entry name" value="ADH-like_N"/>
</dbReference>
<dbReference type="GeneID" id="5054952"/>
<sequence length="331" mass="35553">MKAYILKNFKELPILSDVEKPKARPGRVVVRVVATGVCYRDYLAWQGFQKVKLPTTPGHEFAGVVEEVGEGVTEFKPGDAVAGMMFEFCGECEYCRTGREYLCRSRRVYGEDLPGAFAEYISVDRKSLVKIPPGVPFEAASYAACVLSTIVRAVKKVGVAPDRQILVTGAGGGVGIHAVQVAKAYGARVVAVTSPAKAEFVSKYADHVVTNRAFSEEVKKLGGADGAIEAVGGPTLEQTLRALNWGAKVALIGNVDPQPTPVALGLLILKEIEILPVLQGSKRDLDEALQLLATGAVKPVYTVHGFSELPRLLEETPRASHLGRRVVKIGN</sequence>
<dbReference type="InterPro" id="IPR011032">
    <property type="entry name" value="GroES-like_sf"/>
</dbReference>
<dbReference type="InterPro" id="IPR020843">
    <property type="entry name" value="ER"/>
</dbReference>
<comment type="cofactor">
    <cofactor evidence="1 6">
        <name>Zn(2+)</name>
        <dbReference type="ChEBI" id="CHEBI:29105"/>
    </cofactor>
</comment>
<feature type="domain" description="Enoyl reductase (ER)" evidence="7">
    <location>
        <begin position="7"/>
        <end position="327"/>
    </location>
</feature>
<protein>
    <submittedName>
        <fullName evidence="8">Alcohol dehydrogenase catalytic domain-containing protein</fullName>
    </submittedName>
</protein>
<gene>
    <name evidence="8" type="ORF">HC235_08575</name>
</gene>
<dbReference type="Proteomes" id="UP000554766">
    <property type="component" value="Unassembled WGS sequence"/>
</dbReference>
<dbReference type="OMA" id="CDIRGVF"/>
<dbReference type="PROSITE" id="PS00059">
    <property type="entry name" value="ADH_ZINC"/>
    <property type="match status" value="1"/>
</dbReference>
<dbReference type="PANTHER" id="PTHR42940">
    <property type="entry name" value="ALCOHOL DEHYDROGENASE 1-RELATED"/>
    <property type="match status" value="1"/>
</dbReference>
<keyword evidence="4 6" id="KW-0862">Zinc</keyword>
<dbReference type="NCBIfam" id="NF010344">
    <property type="entry name" value="PRK13771.1"/>
    <property type="match status" value="1"/>
</dbReference>
<proteinExistence type="inferred from homology"/>
<dbReference type="Pfam" id="PF08240">
    <property type="entry name" value="ADH_N"/>
    <property type="match status" value="1"/>
</dbReference>
<keyword evidence="9" id="KW-1185">Reference proteome</keyword>
<dbReference type="Pfam" id="PF00107">
    <property type="entry name" value="ADH_zinc_N"/>
    <property type="match status" value="1"/>
</dbReference>
<dbReference type="PANTHER" id="PTHR42940:SF8">
    <property type="entry name" value="VACUOLAR PROTEIN SORTING-ASSOCIATED PROTEIN 11"/>
    <property type="match status" value="1"/>
</dbReference>
<evidence type="ECO:0000256" key="1">
    <source>
        <dbReference type="ARBA" id="ARBA00001947"/>
    </source>
</evidence>
<evidence type="ECO:0000313" key="9">
    <source>
        <dbReference type="Proteomes" id="UP000554766"/>
    </source>
</evidence>
<evidence type="ECO:0000256" key="4">
    <source>
        <dbReference type="ARBA" id="ARBA00022833"/>
    </source>
</evidence>
<evidence type="ECO:0000256" key="6">
    <source>
        <dbReference type="RuleBase" id="RU361277"/>
    </source>
</evidence>
<keyword evidence="3 6" id="KW-0479">Metal-binding</keyword>
<evidence type="ECO:0000259" key="7">
    <source>
        <dbReference type="SMART" id="SM00829"/>
    </source>
</evidence>
<dbReference type="Gene3D" id="3.90.180.10">
    <property type="entry name" value="Medium-chain alcohol dehydrogenases, catalytic domain"/>
    <property type="match status" value="1"/>
</dbReference>
<dbReference type="InterPro" id="IPR013149">
    <property type="entry name" value="ADH-like_C"/>
</dbReference>
<dbReference type="GO" id="GO:0004022">
    <property type="term" value="F:alcohol dehydrogenase (NAD+) activity"/>
    <property type="evidence" value="ECO:0007669"/>
    <property type="project" value="TreeGrafter"/>
</dbReference>
<comment type="similarity">
    <text evidence="2 6">Belongs to the zinc-containing alcohol dehydrogenase family.</text>
</comment>
<evidence type="ECO:0000256" key="2">
    <source>
        <dbReference type="ARBA" id="ARBA00008072"/>
    </source>
</evidence>
<dbReference type="SUPFAM" id="SSF50129">
    <property type="entry name" value="GroES-like"/>
    <property type="match status" value="1"/>
</dbReference>
<dbReference type="SUPFAM" id="SSF51735">
    <property type="entry name" value="NAD(P)-binding Rossmann-fold domains"/>
    <property type="match status" value="1"/>
</dbReference>
<dbReference type="SMART" id="SM00829">
    <property type="entry name" value="PKS_ER"/>
    <property type="match status" value="1"/>
</dbReference>